<protein>
    <submittedName>
        <fullName evidence="1">Uncharacterized protein</fullName>
    </submittedName>
</protein>
<dbReference type="EMBL" id="MN739535">
    <property type="protein sequence ID" value="QHT11590.1"/>
    <property type="molecule type" value="Genomic_DNA"/>
</dbReference>
<sequence>MISEILQDLNYEYIILNEPIKNSAVQYNYFYKLLYSTHIVSLTSIFLLFELNNLSFENDKIKFDKTTLNNSVFSKLIELEDHILNLIVDSKNKLYKLKEIYENQFFKFSLSDDNENINSYNYLKHLNNRTFIIKISGIWESKDSIGLTFKFIKVNKFVEFI</sequence>
<name>A0A6C0D5N6_9ZZZZ</name>
<evidence type="ECO:0000313" key="1">
    <source>
        <dbReference type="EMBL" id="QHT11590.1"/>
    </source>
</evidence>
<reference evidence="1" key="1">
    <citation type="journal article" date="2020" name="Nature">
        <title>Giant virus diversity and host interactions through global metagenomics.</title>
        <authorList>
            <person name="Schulz F."/>
            <person name="Roux S."/>
            <person name="Paez-Espino D."/>
            <person name="Jungbluth S."/>
            <person name="Walsh D.A."/>
            <person name="Denef V.J."/>
            <person name="McMahon K.D."/>
            <person name="Konstantinidis K.T."/>
            <person name="Eloe-Fadrosh E.A."/>
            <person name="Kyrpides N.C."/>
            <person name="Woyke T."/>
        </authorList>
    </citation>
    <scope>NUCLEOTIDE SEQUENCE</scope>
    <source>
        <strain evidence="1">GVMAG-M-3300023174-116</strain>
    </source>
</reference>
<dbReference type="AlphaFoldDB" id="A0A6C0D5N6"/>
<proteinExistence type="predicted"/>
<accession>A0A6C0D5N6</accession>
<organism evidence="1">
    <name type="scientific">viral metagenome</name>
    <dbReference type="NCBI Taxonomy" id="1070528"/>
    <lineage>
        <taxon>unclassified sequences</taxon>
        <taxon>metagenomes</taxon>
        <taxon>organismal metagenomes</taxon>
    </lineage>
</organism>